<organism evidence="2 3">
    <name type="scientific">Albula glossodonta</name>
    <name type="common">roundjaw bonefish</name>
    <dbReference type="NCBI Taxonomy" id="121402"/>
    <lineage>
        <taxon>Eukaryota</taxon>
        <taxon>Metazoa</taxon>
        <taxon>Chordata</taxon>
        <taxon>Craniata</taxon>
        <taxon>Vertebrata</taxon>
        <taxon>Euteleostomi</taxon>
        <taxon>Actinopterygii</taxon>
        <taxon>Neopterygii</taxon>
        <taxon>Teleostei</taxon>
        <taxon>Albuliformes</taxon>
        <taxon>Albulidae</taxon>
        <taxon>Albula</taxon>
    </lineage>
</organism>
<dbReference type="OrthoDB" id="10261302at2759"/>
<evidence type="ECO:0000313" key="2">
    <source>
        <dbReference type="EMBL" id="KAG9352946.1"/>
    </source>
</evidence>
<gene>
    <name evidence="2" type="ORF">JZ751_017522</name>
</gene>
<reference evidence="2" key="1">
    <citation type="thesis" date="2021" institute="BYU ScholarsArchive" country="Provo, UT, USA">
        <title>Applications of and Algorithms for Genome Assembly and Genomic Analyses with an Emphasis on Marine Teleosts.</title>
        <authorList>
            <person name="Pickett B.D."/>
        </authorList>
    </citation>
    <scope>NUCLEOTIDE SEQUENCE</scope>
    <source>
        <strain evidence="2">HI-2016</strain>
    </source>
</reference>
<sequence>MVDHRCLMRRTEEEHSRLASLPAWKRDIMKKKLDVEKKEEESQRMKENVEKTQLEKIRTLGYDENKLTPWQRHVILKKGEKAKH</sequence>
<feature type="coiled-coil region" evidence="1">
    <location>
        <begin position="28"/>
        <end position="55"/>
    </location>
</feature>
<evidence type="ECO:0008006" key="4">
    <source>
        <dbReference type="Google" id="ProtNLM"/>
    </source>
</evidence>
<comment type="caution">
    <text evidence="2">The sequence shown here is derived from an EMBL/GenBank/DDBJ whole genome shotgun (WGS) entry which is preliminary data.</text>
</comment>
<dbReference type="EMBL" id="JAFBMS010000004">
    <property type="protein sequence ID" value="KAG9352946.1"/>
    <property type="molecule type" value="Genomic_DNA"/>
</dbReference>
<keyword evidence="1" id="KW-0175">Coiled coil</keyword>
<dbReference type="Proteomes" id="UP000824540">
    <property type="component" value="Unassembled WGS sequence"/>
</dbReference>
<evidence type="ECO:0000313" key="3">
    <source>
        <dbReference type="Proteomes" id="UP000824540"/>
    </source>
</evidence>
<protein>
    <recommendedName>
        <fullName evidence="4">Espin</fullName>
    </recommendedName>
</protein>
<keyword evidence="3" id="KW-1185">Reference proteome</keyword>
<name>A0A8T2PLH7_9TELE</name>
<accession>A0A8T2PLH7</accession>
<dbReference type="AlphaFoldDB" id="A0A8T2PLH7"/>
<proteinExistence type="predicted"/>
<evidence type="ECO:0000256" key="1">
    <source>
        <dbReference type="SAM" id="Coils"/>
    </source>
</evidence>